<comment type="caution">
    <text evidence="1">The sequence shown here is derived from an EMBL/GenBank/DDBJ whole genome shotgun (WGS) entry which is preliminary data.</text>
</comment>
<gene>
    <name evidence="1" type="ORF">G3I71_42605</name>
</gene>
<sequence>MQRGTGLRRDTGPVSNAMAEYEADTEQLKRRVYLGLREGNLDPQDVVVLACELLDWFHYTDAVLEVVERNPAEVPQAEMTALARRILDDAGFDPGFDLAPERLETLRAALQVVARDLPTRGIEGEPEIEILEDCFPVGAGVRLADGERLNWGGPILPNMCDDPTMALTSLAIMIQESLLEWTWQVWPVCPRHDLGVHGSEREREVVWWCAGDGGHILAPVGELARALGRRRPK</sequence>
<protein>
    <submittedName>
        <fullName evidence="1">Uncharacterized protein</fullName>
    </submittedName>
</protein>
<evidence type="ECO:0000313" key="1">
    <source>
        <dbReference type="EMBL" id="NEC92311.1"/>
    </source>
</evidence>
<accession>A0A6B3C638</accession>
<reference evidence="1" key="1">
    <citation type="submission" date="2020-01" db="EMBL/GenBank/DDBJ databases">
        <title>Insect and environment-associated Actinomycetes.</title>
        <authorList>
            <person name="Currrie C."/>
            <person name="Chevrette M."/>
            <person name="Carlson C."/>
            <person name="Stubbendieck R."/>
            <person name="Wendt-Pienkowski E."/>
        </authorList>
    </citation>
    <scope>NUCLEOTIDE SEQUENCE</scope>
    <source>
        <strain evidence="1">SID12501</strain>
    </source>
</reference>
<dbReference type="AlphaFoldDB" id="A0A6B3C638"/>
<organism evidence="1">
    <name type="scientific">Streptomyces sp. SID12501</name>
    <dbReference type="NCBI Taxonomy" id="2706042"/>
    <lineage>
        <taxon>Bacteria</taxon>
        <taxon>Bacillati</taxon>
        <taxon>Actinomycetota</taxon>
        <taxon>Actinomycetes</taxon>
        <taxon>Kitasatosporales</taxon>
        <taxon>Streptomycetaceae</taxon>
        <taxon>Streptomyces</taxon>
    </lineage>
</organism>
<name>A0A6B3C638_9ACTN</name>
<proteinExistence type="predicted"/>
<dbReference type="EMBL" id="JAAGLU010000065">
    <property type="protein sequence ID" value="NEC92311.1"/>
    <property type="molecule type" value="Genomic_DNA"/>
</dbReference>